<feature type="region of interest" description="Disordered" evidence="1">
    <location>
        <begin position="385"/>
        <end position="447"/>
    </location>
</feature>
<dbReference type="InterPro" id="IPR001478">
    <property type="entry name" value="PDZ"/>
</dbReference>
<dbReference type="Gene3D" id="2.30.42.10">
    <property type="match status" value="1"/>
</dbReference>
<sequence>MGGAGPHVHDWRSERIEPCGISCSTRQSPQVTCETRIPATETTPAAGGHHSHRHPQENCSVRQEHFLPNSTHSKSGPQDLSNPWGGPPGDTLTVTSFVGPEPRNVLVCPARCSQRLRRPRPAGGAGEPINVDGPKEQHGCSIALSTDGVAAGRAASSLGPHHKESPSHQEDAGLLARLTHSEVGSVFRQAGNRVRMKIRNRKEAGVSSDLNSADIEVGECPWSPNSHLTQPQESGQYSVDLLRGPSGFGFSLRGGSEYNMDIYVLALMEGGPAQQCGKIQVSDQLVEINGESTAGMTHAQAVEHIRSGGSRMRLVLKRGNGFIPDYDRVFSQSSTKTQQVLEAEDKARHRHRKPNRSMVSQHVGQNLGDGDDREAALCNVRQQLPKAHQSGQLHQSSSKAQGEEEEDREQGWRPYKQGTNGESDSHKLLSPRPSRKLRSDLVPGPWLVPSKERLSRALWGVCMGQGEEEVQKGNPGRGKGMEVKRRS</sequence>
<evidence type="ECO:0000313" key="3">
    <source>
        <dbReference type="Proteomes" id="UP001652622"/>
    </source>
</evidence>
<feature type="compositionally biased region" description="Polar residues" evidence="1">
    <location>
        <begin position="68"/>
        <end position="81"/>
    </location>
</feature>
<dbReference type="GO" id="GO:0005737">
    <property type="term" value="C:cytoplasm"/>
    <property type="evidence" value="ECO:0007669"/>
    <property type="project" value="TreeGrafter"/>
</dbReference>
<evidence type="ECO:0000256" key="1">
    <source>
        <dbReference type="SAM" id="MobiDB-lite"/>
    </source>
</evidence>
<feature type="region of interest" description="Disordered" evidence="1">
    <location>
        <begin position="67"/>
        <end position="87"/>
    </location>
</feature>
<feature type="compositionally biased region" description="Basic and acidic residues" evidence="1">
    <location>
        <begin position="7"/>
        <end position="17"/>
    </location>
</feature>
<accession>A0A6P9D2S2</accession>
<dbReference type="FunFam" id="2.30.42.10:FF:000249">
    <property type="entry name" value="membrane-associated guanylate kinase, WW and PDZ domain-containing protein 1-like isoform X2"/>
    <property type="match status" value="1"/>
</dbReference>
<dbReference type="Pfam" id="PF00595">
    <property type="entry name" value="PDZ"/>
    <property type="match status" value="1"/>
</dbReference>
<dbReference type="PANTHER" id="PTHR10316:SF41">
    <property type="entry name" value="MAGI FAMILY MEMBER, X-LINKED A-RELATED"/>
    <property type="match status" value="1"/>
</dbReference>
<feature type="region of interest" description="Disordered" evidence="1">
    <location>
        <begin position="333"/>
        <end position="372"/>
    </location>
</feature>
<dbReference type="SUPFAM" id="SSF50156">
    <property type="entry name" value="PDZ domain-like"/>
    <property type="match status" value="1"/>
</dbReference>
<dbReference type="RefSeq" id="XP_034289977.1">
    <property type="nucleotide sequence ID" value="XM_034434086.2"/>
</dbReference>
<dbReference type="CDD" id="cd06735">
    <property type="entry name" value="PDZ5_MAGI-1_3-like"/>
    <property type="match status" value="1"/>
</dbReference>
<dbReference type="PROSITE" id="PS50106">
    <property type="entry name" value="PDZ"/>
    <property type="match status" value="1"/>
</dbReference>
<feature type="region of interest" description="Disordered" evidence="1">
    <location>
        <begin position="1"/>
        <end position="33"/>
    </location>
</feature>
<keyword evidence="3" id="KW-1185">Reference proteome</keyword>
<feature type="domain" description="PDZ" evidence="2">
    <location>
        <begin position="238"/>
        <end position="320"/>
    </location>
</feature>
<dbReference type="PANTHER" id="PTHR10316">
    <property type="entry name" value="MEMBRANE ASSOCIATED GUANYLATE KINASE-RELATED"/>
    <property type="match status" value="1"/>
</dbReference>
<feature type="compositionally biased region" description="Polar residues" evidence="1">
    <location>
        <begin position="389"/>
        <end position="400"/>
    </location>
</feature>
<organism evidence="3 4">
    <name type="scientific">Pantherophis guttatus</name>
    <name type="common">Corn snake</name>
    <name type="synonym">Elaphe guttata</name>
    <dbReference type="NCBI Taxonomy" id="94885"/>
    <lineage>
        <taxon>Eukaryota</taxon>
        <taxon>Metazoa</taxon>
        <taxon>Chordata</taxon>
        <taxon>Craniata</taxon>
        <taxon>Vertebrata</taxon>
        <taxon>Euteleostomi</taxon>
        <taxon>Lepidosauria</taxon>
        <taxon>Squamata</taxon>
        <taxon>Bifurcata</taxon>
        <taxon>Unidentata</taxon>
        <taxon>Episquamata</taxon>
        <taxon>Toxicofera</taxon>
        <taxon>Serpentes</taxon>
        <taxon>Colubroidea</taxon>
        <taxon>Colubridae</taxon>
        <taxon>Colubrinae</taxon>
        <taxon>Pantherophis</taxon>
    </lineage>
</organism>
<evidence type="ECO:0000313" key="4">
    <source>
        <dbReference type="RefSeq" id="XP_034289977.1"/>
    </source>
</evidence>
<name>A0A6P9D2S2_PANGU</name>
<reference evidence="4" key="1">
    <citation type="submission" date="2025-08" db="UniProtKB">
        <authorList>
            <consortium name="RefSeq"/>
        </authorList>
    </citation>
    <scope>IDENTIFICATION</scope>
    <source>
        <tissue evidence="4">Blood</tissue>
    </source>
</reference>
<evidence type="ECO:0000259" key="2">
    <source>
        <dbReference type="PROSITE" id="PS50106"/>
    </source>
</evidence>
<dbReference type="SMART" id="SM00228">
    <property type="entry name" value="PDZ"/>
    <property type="match status" value="1"/>
</dbReference>
<feature type="region of interest" description="Disordered" evidence="1">
    <location>
        <begin position="117"/>
        <end position="136"/>
    </location>
</feature>
<dbReference type="GO" id="GO:0005911">
    <property type="term" value="C:cell-cell junction"/>
    <property type="evidence" value="ECO:0007669"/>
    <property type="project" value="TreeGrafter"/>
</dbReference>
<feature type="region of interest" description="Disordered" evidence="1">
    <location>
        <begin position="464"/>
        <end position="487"/>
    </location>
</feature>
<gene>
    <name evidence="4" type="primary">MAGIX</name>
</gene>
<feature type="compositionally biased region" description="Polar residues" evidence="1">
    <location>
        <begin position="22"/>
        <end position="33"/>
    </location>
</feature>
<dbReference type="GO" id="GO:0007165">
    <property type="term" value="P:signal transduction"/>
    <property type="evidence" value="ECO:0007669"/>
    <property type="project" value="TreeGrafter"/>
</dbReference>
<dbReference type="AlphaFoldDB" id="A0A6P9D2S2"/>
<dbReference type="InterPro" id="IPR036034">
    <property type="entry name" value="PDZ_sf"/>
</dbReference>
<proteinExistence type="predicted"/>
<protein>
    <submittedName>
        <fullName evidence="4">PDZ domain-containing protein MAGIX isoform X3</fullName>
    </submittedName>
</protein>
<dbReference type="Proteomes" id="UP001652622">
    <property type="component" value="Unplaced"/>
</dbReference>